<comment type="caution">
    <text evidence="16">The sequence shown here is derived from an EMBL/GenBank/DDBJ whole genome shotgun (WGS) entry which is preliminary data.</text>
</comment>
<dbReference type="FunFam" id="3.40.50.11980:FF:000002">
    <property type="entry name" value="Proteinaceous RNase P 2"/>
    <property type="match status" value="1"/>
</dbReference>
<dbReference type="EMBL" id="BSYR01000022">
    <property type="protein sequence ID" value="GMI89007.1"/>
    <property type="molecule type" value="Genomic_DNA"/>
</dbReference>
<evidence type="ECO:0000313" key="16">
    <source>
        <dbReference type="EMBL" id="GMI89007.1"/>
    </source>
</evidence>
<feature type="compositionally biased region" description="Basic and acidic residues" evidence="13">
    <location>
        <begin position="532"/>
        <end position="542"/>
    </location>
</feature>
<evidence type="ECO:0000256" key="12">
    <source>
        <dbReference type="ARBA" id="ARBA00023211"/>
    </source>
</evidence>
<evidence type="ECO:0000256" key="4">
    <source>
        <dbReference type="ARBA" id="ARBA00012179"/>
    </source>
</evidence>
<comment type="catalytic activity">
    <reaction evidence="1">
        <text>Endonucleolytic cleavage of RNA, removing 5'-extranucleotides from tRNA precursor.</text>
        <dbReference type="EC" id="3.1.26.5"/>
    </reaction>
</comment>
<evidence type="ECO:0000256" key="1">
    <source>
        <dbReference type="ARBA" id="ARBA00000928"/>
    </source>
</evidence>
<evidence type="ECO:0000256" key="9">
    <source>
        <dbReference type="ARBA" id="ARBA00022801"/>
    </source>
</evidence>
<dbReference type="PANTHER" id="PTHR13547:SF13">
    <property type="entry name" value="PROTEINACEOUS RNASE P 2"/>
    <property type="match status" value="1"/>
</dbReference>
<keyword evidence="8" id="KW-0677">Repeat</keyword>
<dbReference type="Pfam" id="PF17177">
    <property type="entry name" value="PPR_long"/>
    <property type="match status" value="1"/>
</dbReference>
<evidence type="ECO:0000256" key="2">
    <source>
        <dbReference type="ARBA" id="ARBA00001946"/>
    </source>
</evidence>
<dbReference type="InterPro" id="IPR011990">
    <property type="entry name" value="TPR-like_helical_dom_sf"/>
</dbReference>
<dbReference type="Gene3D" id="3.40.50.11980">
    <property type="match status" value="1"/>
</dbReference>
<evidence type="ECO:0000256" key="7">
    <source>
        <dbReference type="ARBA" id="ARBA00022723"/>
    </source>
</evidence>
<sequence length="554" mass="62721">MATPTHHQNSTNLTKKKKTLKNPEANFLFELNSCSKSKDLKAAISLYESAISSETRLNQHHFNTLLYLCSTFATDPDSGDLALQYGFRVFDHMVALNIQPNEASVTSIARLSVAKGDGDYAFEMVKKLGDYQVTPRLRTYEPALFCFCQKLEAEKAYEVEEDINKMGLILEEPQIAALLKLSADTGRRERVYNYLHKLRRSVKWVSEETGKVLEDWFCCKASEVGSEGAKYDVGLVKEAILRNGGGWHGLGWIGEGKWVVRKGNVEPNGRCCCCGEQLDCVDIDDEETEKFALSVAGLAMEREVKANFREFQDWLEKNANYEAIVDGANIGLYQQNFAEGGFSLLQLDAVIKEMYTRSGNKWPLVILHNKRVRALLENPSSRKLVEEWMVNGVLYTTPHGSNDDWYWLYAAVKLRCLLVTNDEMRDHIFELLGSSFFLKWKERHQVRYTFLKGALKLVMPPKYSIVIQESGKGSWHVPIVCDRDEEASRTWLCITRPGACEDGDKTCEIVNVPCCKSAISEAGNPEILSSENRNHENSDDKTTSITGKRKERSP</sequence>
<proteinExistence type="inferred from homology"/>
<evidence type="ECO:0000256" key="8">
    <source>
        <dbReference type="ARBA" id="ARBA00022737"/>
    </source>
</evidence>
<keyword evidence="17" id="KW-1185">Reference proteome</keyword>
<keyword evidence="7" id="KW-0479">Metal-binding</keyword>
<accession>A0A9W7I4U7</accession>
<evidence type="ECO:0000256" key="10">
    <source>
        <dbReference type="ARBA" id="ARBA00022833"/>
    </source>
</evidence>
<keyword evidence="10" id="KW-0862">Zinc</keyword>
<keyword evidence="12" id="KW-0464">Manganese</keyword>
<keyword evidence="5" id="KW-0819">tRNA processing</keyword>
<dbReference type="GO" id="GO:0001682">
    <property type="term" value="P:tRNA 5'-leader removal"/>
    <property type="evidence" value="ECO:0007669"/>
    <property type="project" value="TreeGrafter"/>
</dbReference>
<evidence type="ECO:0000256" key="11">
    <source>
        <dbReference type="ARBA" id="ARBA00022842"/>
    </source>
</evidence>
<feature type="region of interest" description="Disordered" evidence="13">
    <location>
        <begin position="526"/>
        <end position="554"/>
    </location>
</feature>
<comment type="similarity">
    <text evidence="3">Belongs to the PPR family. P subfamily.</text>
</comment>
<evidence type="ECO:0000256" key="13">
    <source>
        <dbReference type="SAM" id="MobiDB-lite"/>
    </source>
</evidence>
<feature type="domain" description="PROP1-like PPR" evidence="15">
    <location>
        <begin position="15"/>
        <end position="222"/>
    </location>
</feature>
<dbReference type="OrthoDB" id="46913at2759"/>
<name>A0A9W7I4U7_HIBTR</name>
<keyword evidence="6" id="KW-0540">Nuclease</keyword>
<feature type="domain" description="PRORP" evidence="14">
    <location>
        <begin position="266"/>
        <end position="493"/>
    </location>
</feature>
<dbReference type="Gene3D" id="1.25.40.10">
    <property type="entry name" value="Tetratricopeptide repeat domain"/>
    <property type="match status" value="1"/>
</dbReference>
<comment type="cofactor">
    <cofactor evidence="2">
        <name>Mg(2+)</name>
        <dbReference type="ChEBI" id="CHEBI:18420"/>
    </cofactor>
</comment>
<dbReference type="GO" id="GO:0004526">
    <property type="term" value="F:ribonuclease P activity"/>
    <property type="evidence" value="ECO:0007669"/>
    <property type="project" value="UniProtKB-EC"/>
</dbReference>
<keyword evidence="11" id="KW-0460">Magnesium</keyword>
<reference evidence="16" key="1">
    <citation type="submission" date="2023-05" db="EMBL/GenBank/DDBJ databases">
        <title>Genome and transcriptome analyses reveal genes involved in the formation of fine ridges on petal epidermal cells in Hibiscus trionum.</title>
        <authorList>
            <person name="Koshimizu S."/>
            <person name="Masuda S."/>
            <person name="Ishii T."/>
            <person name="Shirasu K."/>
            <person name="Hoshino A."/>
            <person name="Arita M."/>
        </authorList>
    </citation>
    <scope>NUCLEOTIDE SEQUENCE</scope>
    <source>
        <strain evidence="16">Hamamatsu line</strain>
    </source>
</reference>
<keyword evidence="9" id="KW-0378">Hydrolase</keyword>
<dbReference type="GO" id="GO:0046872">
    <property type="term" value="F:metal ion binding"/>
    <property type="evidence" value="ECO:0007669"/>
    <property type="project" value="UniProtKB-KW"/>
</dbReference>
<evidence type="ECO:0000259" key="14">
    <source>
        <dbReference type="Pfam" id="PF16953"/>
    </source>
</evidence>
<dbReference type="PANTHER" id="PTHR13547">
    <property type="match status" value="1"/>
</dbReference>
<gene>
    <name evidence="16" type="ORF">HRI_002570000</name>
</gene>
<organism evidence="16 17">
    <name type="scientific">Hibiscus trionum</name>
    <name type="common">Flower of an hour</name>
    <dbReference type="NCBI Taxonomy" id="183268"/>
    <lineage>
        <taxon>Eukaryota</taxon>
        <taxon>Viridiplantae</taxon>
        <taxon>Streptophyta</taxon>
        <taxon>Embryophyta</taxon>
        <taxon>Tracheophyta</taxon>
        <taxon>Spermatophyta</taxon>
        <taxon>Magnoliopsida</taxon>
        <taxon>eudicotyledons</taxon>
        <taxon>Gunneridae</taxon>
        <taxon>Pentapetalae</taxon>
        <taxon>rosids</taxon>
        <taxon>malvids</taxon>
        <taxon>Malvales</taxon>
        <taxon>Malvaceae</taxon>
        <taxon>Malvoideae</taxon>
        <taxon>Hibiscus</taxon>
    </lineage>
</organism>
<evidence type="ECO:0000256" key="3">
    <source>
        <dbReference type="ARBA" id="ARBA00007626"/>
    </source>
</evidence>
<dbReference type="InterPro" id="IPR031595">
    <property type="entry name" value="PRORP_C"/>
</dbReference>
<dbReference type="EC" id="3.1.26.5" evidence="4"/>
<evidence type="ECO:0000313" key="17">
    <source>
        <dbReference type="Proteomes" id="UP001165190"/>
    </source>
</evidence>
<dbReference type="InterPro" id="IPR033443">
    <property type="entry name" value="PROP1-like_PPR_dom"/>
</dbReference>
<dbReference type="Proteomes" id="UP001165190">
    <property type="component" value="Unassembled WGS sequence"/>
</dbReference>
<evidence type="ECO:0000256" key="5">
    <source>
        <dbReference type="ARBA" id="ARBA00022694"/>
    </source>
</evidence>
<evidence type="ECO:0000256" key="6">
    <source>
        <dbReference type="ARBA" id="ARBA00022722"/>
    </source>
</evidence>
<evidence type="ECO:0000259" key="15">
    <source>
        <dbReference type="Pfam" id="PF17177"/>
    </source>
</evidence>
<dbReference type="Pfam" id="PF16953">
    <property type="entry name" value="PRORP"/>
    <property type="match status" value="1"/>
</dbReference>
<protein>
    <recommendedName>
        <fullName evidence="4">ribonuclease P</fullName>
        <ecNumber evidence="4">3.1.26.5</ecNumber>
    </recommendedName>
</protein>
<dbReference type="AlphaFoldDB" id="A0A9W7I4U7"/>